<dbReference type="PANTHER" id="PTHR10668">
    <property type="entry name" value="PHYTOENE DEHYDROGENASE"/>
    <property type="match status" value="1"/>
</dbReference>
<dbReference type="Proteomes" id="UP000238375">
    <property type="component" value="Unassembled WGS sequence"/>
</dbReference>
<dbReference type="Pfam" id="PF13450">
    <property type="entry name" value="NAD_binding_8"/>
    <property type="match status" value="1"/>
</dbReference>
<evidence type="ECO:0000313" key="2">
    <source>
        <dbReference type="Proteomes" id="UP000238375"/>
    </source>
</evidence>
<comment type="caution">
    <text evidence="1">The sequence shown here is derived from an EMBL/GenBank/DDBJ whole genome shotgun (WGS) entry which is preliminary data.</text>
</comment>
<name>A0A2T0TF67_9BACT</name>
<reference evidence="1 2" key="1">
    <citation type="submission" date="2018-03" db="EMBL/GenBank/DDBJ databases">
        <title>Genomic Encyclopedia of Archaeal and Bacterial Type Strains, Phase II (KMG-II): from individual species to whole genera.</title>
        <authorList>
            <person name="Goeker M."/>
        </authorList>
    </citation>
    <scope>NUCLEOTIDE SEQUENCE [LARGE SCALE GENOMIC DNA]</scope>
    <source>
        <strain evidence="1 2">DSM 28354</strain>
    </source>
</reference>
<dbReference type="InterPro" id="IPR036188">
    <property type="entry name" value="FAD/NAD-bd_sf"/>
</dbReference>
<dbReference type="OrthoDB" id="833207at2"/>
<evidence type="ECO:0000313" key="1">
    <source>
        <dbReference type="EMBL" id="PRY44316.1"/>
    </source>
</evidence>
<dbReference type="Gene3D" id="3.50.50.60">
    <property type="entry name" value="FAD/NAD(P)-binding domain"/>
    <property type="match status" value="1"/>
</dbReference>
<dbReference type="PRINTS" id="PR00411">
    <property type="entry name" value="PNDRDTASEI"/>
</dbReference>
<protein>
    <submittedName>
        <fullName evidence="1">Phytoene dehydrogenase-like protein</fullName>
    </submittedName>
</protein>
<dbReference type="Gene3D" id="3.90.660.50">
    <property type="match status" value="1"/>
</dbReference>
<dbReference type="RefSeq" id="WP_106136715.1">
    <property type="nucleotide sequence ID" value="NZ_PVTE01000003.1"/>
</dbReference>
<dbReference type="EMBL" id="PVTE01000003">
    <property type="protein sequence ID" value="PRY44316.1"/>
    <property type="molecule type" value="Genomic_DNA"/>
</dbReference>
<dbReference type="AlphaFoldDB" id="A0A2T0TF67"/>
<accession>A0A2T0TF67</accession>
<organism evidence="1 2">
    <name type="scientific">Spirosoma oryzae</name>
    <dbReference type="NCBI Taxonomy" id="1469603"/>
    <lineage>
        <taxon>Bacteria</taxon>
        <taxon>Pseudomonadati</taxon>
        <taxon>Bacteroidota</taxon>
        <taxon>Cytophagia</taxon>
        <taxon>Cytophagales</taxon>
        <taxon>Cytophagaceae</taxon>
        <taxon>Spirosoma</taxon>
    </lineage>
</organism>
<gene>
    <name evidence="1" type="ORF">CLV58_103286</name>
</gene>
<proteinExistence type="predicted"/>
<sequence>MHYDAVVVGSGPNGLSAAITLQRAGLGVLLLEGKPTVGGGMRTAELTMPGFHHDVCSAIHPLGVGSPFFQTLPLADFGLTFTSPPVAAAHPLDGGRAAVLCGSVTDTATGLGEDGKTYASLMGPIVNDWPTMASDVLGPLRWPKHPVDMASFGLSALPPVTLLTKRFQTEEAQALFAGMAAHAIQPLTNLTTSAIALVLMAAGHLHNWPVPVGGSQQIANALAGYFQSIGGTIETDRMVRSMQDIPPARAVLFDLTPKQILQIAGDRFSGLYRRQLENYRYGFGVFKVDWALDGPIPFTNTDCRQAGTIHLGGTLDEITAAEQAVADGKHPDKPYVLLAQQSLFDNTRAPAGKHTAWAYCHVPNGSTVDQTDVIERQIERFAPGFRDRILARHTMNTVQMETYNPNYIGGDINGGMIDISQLFTRPVISLSPYKTSADGLYICSSSTPPGGGVHGMCGYHAARVALADVFDKPVPFALAQG</sequence>
<keyword evidence="2" id="KW-1185">Reference proteome</keyword>
<dbReference type="SUPFAM" id="SSF51905">
    <property type="entry name" value="FAD/NAD(P)-binding domain"/>
    <property type="match status" value="1"/>
</dbReference>
<dbReference type="PANTHER" id="PTHR10668:SF105">
    <property type="entry name" value="DEHYDROGENASE-RELATED"/>
    <property type="match status" value="1"/>
</dbReference>